<keyword evidence="7" id="KW-1185">Reference proteome</keyword>
<feature type="domain" description="RSE1/DDB1/CPSF1 first beta-propeller" evidence="4">
    <location>
        <begin position="14"/>
        <end position="334"/>
    </location>
</feature>
<dbReference type="Pfam" id="PF10433">
    <property type="entry name" value="Beta-prop_RSE1_1st"/>
    <property type="match status" value="1"/>
</dbReference>
<dbReference type="GO" id="GO:0003676">
    <property type="term" value="F:nucleic acid binding"/>
    <property type="evidence" value="ECO:0007669"/>
    <property type="project" value="InterPro"/>
</dbReference>
<dbReference type="GO" id="GO:0005634">
    <property type="term" value="C:nucleus"/>
    <property type="evidence" value="ECO:0007669"/>
    <property type="project" value="UniProtKB-SubCell"/>
</dbReference>
<dbReference type="InterPro" id="IPR004871">
    <property type="entry name" value="RSE1/DDB1/CPSF1_C"/>
</dbReference>
<dbReference type="GO" id="GO:0016567">
    <property type="term" value="P:protein ubiquitination"/>
    <property type="evidence" value="ECO:0007669"/>
    <property type="project" value="UniProtKB-UniPathway"/>
</dbReference>
<keyword evidence="2" id="KW-0539">Nucleus</keyword>
<protein>
    <submittedName>
        <fullName evidence="8">DNA damage-binding protein 1</fullName>
    </submittedName>
</protein>
<proteinExistence type="predicted"/>
<reference evidence="8" key="1">
    <citation type="submission" date="2017-02" db="UniProtKB">
        <authorList>
            <consortium name="WormBaseParasite"/>
        </authorList>
    </citation>
    <scope>IDENTIFICATION</scope>
</reference>
<evidence type="ECO:0000259" key="4">
    <source>
        <dbReference type="Pfam" id="PF10433"/>
    </source>
</evidence>
<dbReference type="Gene3D" id="1.10.150.910">
    <property type="match status" value="1"/>
</dbReference>
<dbReference type="PANTHER" id="PTHR10644">
    <property type="entry name" value="DNA REPAIR/RNA PROCESSING CPSF FAMILY"/>
    <property type="match status" value="1"/>
</dbReference>
<evidence type="ECO:0000259" key="3">
    <source>
        <dbReference type="Pfam" id="PF03178"/>
    </source>
</evidence>
<dbReference type="AlphaFoldDB" id="A0A0N4VJP4"/>
<sequence length="1105" mass="122106">MASNYIVSAQKPTAITHAVVGNFTAPGDLNLVLAKTNRIELLSITPAGLKPFREVPIFGRIAAVKAFRPPSENVDSLLVLTVKYNLAIICWDENGGLRTRASGNIAERVGRPSETGIIASVHSSGLMVFRLYDGLLKVVQWADNKDLRCYNIRCDDLYIIDIDFLQDSAQPSVVYIYHDQNGRHLKAAPVNSHEECLTLWKQDNVEADASIVIPVPLPFGGVIVIGEESVSYIKEPNIFVAIAPPQMHQSTIICYGRIDRDGQRFLLGDLLGRIFMLLLDYEVTSEGGRNVKDLKLELLGETSIPECIVYLDNGVVFIGSRFGDSQLIRLTTEPLEDDTFIIPMENYVNLAPIRDMVVINQNGQKEVITCSGGFKDGSLRVIRNGVGIEELASVELAGIKSLFALNVDSEMDDYLVVGFIGETHIFKICGEELDDTSLPGMSTEEATLWAGRIVNGGIVQVTPSQVILILTDKCDTWKPQQEISVVSANEKSGQIVVACGNQLSYIRVTDHIEIVAAVNCDYEIAAIDVGQIGDNVESNLCAVSYWTEMSVALRSLPDLKEIVREKVASEMLARSLLIYSVESVVYLLVALGDGTLHYFQIDQKTGALMEPKKATLGTQPTTLKRFYSKEVCNVFACSDRPAVIYPSNQKLVFSNVNLKLVFHMSPLNSAAYEDCLVMSDGQMLVIGRIDDIQKLRIRTVELGEGPARIAHQAETNTLAVLFLGPDGCRRCRPCASKLAGSTSGSVISSSPQDDAEQIEVNSVVILDSNTFEVIHSHQFAASEVALSLKSCKLGDDPQVYYAVGTAMGKIYIFQMNPISEGKRLRLIHEKEVKGAPYSIQILMGKLVVAINSCVRLFEWTQDKELRLECSDFDNVTALYLKTRGDLVLVADLMRSLSLLSYKSMESSFEKIARDVVTNWMSACEIINSETFLGAENSYNLFTVVKDTSALNRDESTRLQEAAMFYLGEMVNVFCHGSLISSHMDTMSPPVSTPILYGTCDGGVGIIVQLDADYFQFVRELERRIAGETKNCMRIPHSSYRSFATEKRLEPANGFVDGDLVESILDLPRETVGKIVENLKMPEEQEPRNATVEEVLKFVEDLSRIH</sequence>
<gene>
    <name evidence="6" type="ORF">EVEC_LOCUS10390</name>
</gene>
<dbReference type="Proteomes" id="UP000274131">
    <property type="component" value="Unassembled WGS sequence"/>
</dbReference>
<feature type="domain" description="RSE1/DDB1/CPSF1 C-terminal" evidence="3">
    <location>
        <begin position="762"/>
        <end position="1065"/>
    </location>
</feature>
<dbReference type="InterPro" id="IPR058543">
    <property type="entry name" value="Beta-prop_RSE1/DDB1/CPSF1_2nd"/>
</dbReference>
<evidence type="ECO:0000256" key="1">
    <source>
        <dbReference type="ARBA" id="ARBA00004123"/>
    </source>
</evidence>
<dbReference type="STRING" id="51028.A0A0N4VJP4"/>
<reference evidence="6 7" key="2">
    <citation type="submission" date="2018-10" db="EMBL/GenBank/DDBJ databases">
        <authorList>
            <consortium name="Pathogen Informatics"/>
        </authorList>
    </citation>
    <scope>NUCLEOTIDE SEQUENCE [LARGE SCALE GENOMIC DNA]</scope>
</reference>
<dbReference type="InterPro" id="IPR036322">
    <property type="entry name" value="WD40_repeat_dom_sf"/>
</dbReference>
<comment type="subcellular location">
    <subcellularLocation>
        <location evidence="1">Nucleus</location>
    </subcellularLocation>
</comment>
<evidence type="ECO:0000313" key="6">
    <source>
        <dbReference type="EMBL" id="VDD95639.1"/>
    </source>
</evidence>
<dbReference type="InterPro" id="IPR018846">
    <property type="entry name" value="Beta-prop_RSE1/DDB1/CPSF1_1st"/>
</dbReference>
<dbReference type="EMBL" id="UXUI01010802">
    <property type="protein sequence ID" value="VDD95639.1"/>
    <property type="molecule type" value="Genomic_DNA"/>
</dbReference>
<accession>A0A0N4VJP4</accession>
<dbReference type="SUPFAM" id="SSF50978">
    <property type="entry name" value="WD40 repeat-like"/>
    <property type="match status" value="1"/>
</dbReference>
<dbReference type="UniPathway" id="UPA00143"/>
<evidence type="ECO:0000313" key="8">
    <source>
        <dbReference type="WBParaSite" id="EVEC_0001106501-mRNA-1"/>
    </source>
</evidence>
<organism evidence="8">
    <name type="scientific">Enterobius vermicularis</name>
    <name type="common">Human pinworm</name>
    <dbReference type="NCBI Taxonomy" id="51028"/>
    <lineage>
        <taxon>Eukaryota</taxon>
        <taxon>Metazoa</taxon>
        <taxon>Ecdysozoa</taxon>
        <taxon>Nematoda</taxon>
        <taxon>Chromadorea</taxon>
        <taxon>Rhabditida</taxon>
        <taxon>Spirurina</taxon>
        <taxon>Oxyuridomorpha</taxon>
        <taxon>Oxyuroidea</taxon>
        <taxon>Oxyuridae</taxon>
        <taxon>Enterobius</taxon>
    </lineage>
</organism>
<feature type="domain" description="RSE1/DDB1/CPSF1 second beta-propeller" evidence="5">
    <location>
        <begin position="388"/>
        <end position="689"/>
    </location>
</feature>
<name>A0A0N4VJP4_ENTVE</name>
<dbReference type="InterPro" id="IPR015943">
    <property type="entry name" value="WD40/YVTN_repeat-like_dom_sf"/>
</dbReference>
<evidence type="ECO:0000259" key="5">
    <source>
        <dbReference type="Pfam" id="PF23726"/>
    </source>
</evidence>
<dbReference type="Pfam" id="PF03178">
    <property type="entry name" value="CPSF_A"/>
    <property type="match status" value="1"/>
</dbReference>
<dbReference type="OrthoDB" id="433457at2759"/>
<evidence type="ECO:0000256" key="2">
    <source>
        <dbReference type="ARBA" id="ARBA00023242"/>
    </source>
</evidence>
<dbReference type="InterPro" id="IPR050358">
    <property type="entry name" value="RSE1/DDB1/CFT1"/>
</dbReference>
<dbReference type="Pfam" id="PF23726">
    <property type="entry name" value="Beta-prop_RSE1_2nd"/>
    <property type="match status" value="1"/>
</dbReference>
<dbReference type="Gene3D" id="2.130.10.10">
    <property type="entry name" value="YVTN repeat-like/Quinoprotein amine dehydrogenase"/>
    <property type="match status" value="3"/>
</dbReference>
<dbReference type="WBParaSite" id="EVEC_0001106501-mRNA-1">
    <property type="protein sequence ID" value="EVEC_0001106501-mRNA-1"/>
    <property type="gene ID" value="EVEC_0001106501"/>
</dbReference>
<evidence type="ECO:0000313" key="7">
    <source>
        <dbReference type="Proteomes" id="UP000274131"/>
    </source>
</evidence>